<organism evidence="2 3">
    <name type="scientific">Cuscuta campestris</name>
    <dbReference type="NCBI Taxonomy" id="132261"/>
    <lineage>
        <taxon>Eukaryota</taxon>
        <taxon>Viridiplantae</taxon>
        <taxon>Streptophyta</taxon>
        <taxon>Embryophyta</taxon>
        <taxon>Tracheophyta</taxon>
        <taxon>Spermatophyta</taxon>
        <taxon>Magnoliopsida</taxon>
        <taxon>eudicotyledons</taxon>
        <taxon>Gunneridae</taxon>
        <taxon>Pentapetalae</taxon>
        <taxon>asterids</taxon>
        <taxon>lamiids</taxon>
        <taxon>Solanales</taxon>
        <taxon>Convolvulaceae</taxon>
        <taxon>Cuscuteae</taxon>
        <taxon>Cuscuta</taxon>
        <taxon>Cuscuta subgen. Grammica</taxon>
        <taxon>Cuscuta sect. Cleistogrammica</taxon>
    </lineage>
</organism>
<evidence type="ECO:0000313" key="3">
    <source>
        <dbReference type="Proteomes" id="UP000595140"/>
    </source>
</evidence>
<dbReference type="AlphaFoldDB" id="A0A484MM39"/>
<keyword evidence="3" id="KW-1185">Reference proteome</keyword>
<evidence type="ECO:0000313" key="2">
    <source>
        <dbReference type="EMBL" id="VFQ89885.1"/>
    </source>
</evidence>
<accession>A0A484MM39</accession>
<gene>
    <name evidence="2" type="ORF">CCAM_LOCUS31661</name>
</gene>
<feature type="region of interest" description="Disordered" evidence="1">
    <location>
        <begin position="81"/>
        <end position="110"/>
    </location>
</feature>
<feature type="compositionally biased region" description="Basic and acidic residues" evidence="1">
    <location>
        <begin position="99"/>
        <end position="110"/>
    </location>
</feature>
<feature type="region of interest" description="Disordered" evidence="1">
    <location>
        <begin position="16"/>
        <end position="63"/>
    </location>
</feature>
<evidence type="ECO:0000256" key="1">
    <source>
        <dbReference type="SAM" id="MobiDB-lite"/>
    </source>
</evidence>
<dbReference type="Proteomes" id="UP000595140">
    <property type="component" value="Unassembled WGS sequence"/>
</dbReference>
<dbReference type="EMBL" id="OOIL02003924">
    <property type="protein sequence ID" value="VFQ89885.1"/>
    <property type="molecule type" value="Genomic_DNA"/>
</dbReference>
<protein>
    <submittedName>
        <fullName evidence="2">Uncharacterized protein</fullName>
    </submittedName>
</protein>
<name>A0A484MM39_9ASTE</name>
<reference evidence="2 3" key="1">
    <citation type="submission" date="2018-04" db="EMBL/GenBank/DDBJ databases">
        <authorList>
            <person name="Vogel A."/>
        </authorList>
    </citation>
    <scope>NUCLEOTIDE SEQUENCE [LARGE SCALE GENOMIC DNA]</scope>
</reference>
<sequence>MKGLEFYYKRFKPTPPIEVTQTRSPIEELQPQPPIGEARTRSPIDELQSQPPIEEAQTRSPIEELQPQAQFQETLNEFDTSNLEADPGKRVPIHSMTKNPDERESIRRRA</sequence>
<proteinExistence type="predicted"/>